<dbReference type="InterPro" id="IPR020084">
    <property type="entry name" value="NUDIX_hydrolase_CS"/>
</dbReference>
<comment type="similarity">
    <text evidence="5">Belongs to the Nudix hydrolase family.</text>
</comment>
<evidence type="ECO:0000256" key="2">
    <source>
        <dbReference type="ARBA" id="ARBA00022723"/>
    </source>
</evidence>
<evidence type="ECO:0000259" key="6">
    <source>
        <dbReference type="PROSITE" id="PS51462"/>
    </source>
</evidence>
<proteinExistence type="inferred from homology"/>
<reference evidence="7" key="1">
    <citation type="journal article" date="2022" name="bioRxiv">
        <title>Genomics of Preaxostyla Flagellates Illuminates Evolutionary Transitions and the Path Towards Mitochondrial Loss.</title>
        <authorList>
            <person name="Novak L.V.F."/>
            <person name="Treitli S.C."/>
            <person name="Pyrih J."/>
            <person name="Halakuc P."/>
            <person name="Pipaliya S.V."/>
            <person name="Vacek V."/>
            <person name="Brzon O."/>
            <person name="Soukal P."/>
            <person name="Eme L."/>
            <person name="Dacks J.B."/>
            <person name="Karnkowska A."/>
            <person name="Elias M."/>
            <person name="Hampl V."/>
        </authorList>
    </citation>
    <scope>NUCLEOTIDE SEQUENCE</scope>
    <source>
        <strain evidence="7">RCP-MX</strain>
    </source>
</reference>
<keyword evidence="3 5" id="KW-0378">Hydrolase</keyword>
<comment type="caution">
    <text evidence="7">The sequence shown here is derived from an EMBL/GenBank/DDBJ whole genome shotgun (WGS) entry which is preliminary data.</text>
</comment>
<protein>
    <submittedName>
        <fullName evidence="7">Nucleoside diphosphate-linked moiety X motif 17</fullName>
    </submittedName>
</protein>
<sequence length="312" mass="33832">MIVAQSIDGRTTLLVFGQCIYETVRPEGSWLWVGVATRADDEIKLALSASSRESTTDVSWFRVPYSHDQPCPAAMLAKSTTSQPLPPCPMAPRPVSLAAALLIENSKGEILLTRRPATMRTFPLSWVVPGGSVEPGETLFSAALREAQEETGLDLRGIAGPIEVVAIWESSYPTRLEVGPPRRQHLVVYLRVRLGDGDVLPVPQCHTSLSLPSASQGRLQYRFQEAEVDLACWVTPAQLLVALDPDADPTQVPPVPLVYCSRVAESSDPNPTTDGAIQAKSLRGVRWSRASEPGALSEGTRYAIQAALTMHQ</sequence>
<keyword evidence="4" id="KW-0460">Magnesium</keyword>
<evidence type="ECO:0000256" key="4">
    <source>
        <dbReference type="ARBA" id="ARBA00022842"/>
    </source>
</evidence>
<dbReference type="PRINTS" id="PR00502">
    <property type="entry name" value="NUDIXFAMILY"/>
</dbReference>
<dbReference type="InterPro" id="IPR015797">
    <property type="entry name" value="NUDIX_hydrolase-like_dom_sf"/>
</dbReference>
<dbReference type="PANTHER" id="PTHR42904:SF1">
    <property type="entry name" value="NUCLEOSIDE DIPHOSPHATE-LINKED MOIETY X MOTIF 17"/>
    <property type="match status" value="1"/>
</dbReference>
<comment type="cofactor">
    <cofactor evidence="1">
        <name>Mg(2+)</name>
        <dbReference type="ChEBI" id="CHEBI:18420"/>
    </cofactor>
</comment>
<organism evidence="7 8">
    <name type="scientific">Paratrimastix pyriformis</name>
    <dbReference type="NCBI Taxonomy" id="342808"/>
    <lineage>
        <taxon>Eukaryota</taxon>
        <taxon>Metamonada</taxon>
        <taxon>Preaxostyla</taxon>
        <taxon>Paratrimastigidae</taxon>
        <taxon>Paratrimastix</taxon>
    </lineage>
</organism>
<dbReference type="Proteomes" id="UP001141327">
    <property type="component" value="Unassembled WGS sequence"/>
</dbReference>
<feature type="domain" description="Nudix hydrolase" evidence="6">
    <location>
        <begin position="92"/>
        <end position="257"/>
    </location>
</feature>
<dbReference type="InterPro" id="IPR020476">
    <property type="entry name" value="Nudix_hydrolase"/>
</dbReference>
<accession>A0ABQ8UPI0</accession>
<evidence type="ECO:0000313" key="8">
    <source>
        <dbReference type="Proteomes" id="UP001141327"/>
    </source>
</evidence>
<evidence type="ECO:0000313" key="7">
    <source>
        <dbReference type="EMBL" id="KAJ4461079.1"/>
    </source>
</evidence>
<dbReference type="SUPFAM" id="SSF55811">
    <property type="entry name" value="Nudix"/>
    <property type="match status" value="1"/>
</dbReference>
<dbReference type="InterPro" id="IPR000086">
    <property type="entry name" value="NUDIX_hydrolase_dom"/>
</dbReference>
<dbReference type="InterPro" id="IPR050241">
    <property type="entry name" value="NAD-cap_RNA_hydrolase_NudC"/>
</dbReference>
<evidence type="ECO:0000256" key="3">
    <source>
        <dbReference type="ARBA" id="ARBA00022801"/>
    </source>
</evidence>
<name>A0ABQ8UPI0_9EUKA</name>
<dbReference type="PROSITE" id="PS00893">
    <property type="entry name" value="NUDIX_BOX"/>
    <property type="match status" value="1"/>
</dbReference>
<dbReference type="PROSITE" id="PS51462">
    <property type="entry name" value="NUDIX"/>
    <property type="match status" value="1"/>
</dbReference>
<dbReference type="Pfam" id="PF00293">
    <property type="entry name" value="NUDIX"/>
    <property type="match status" value="1"/>
</dbReference>
<gene>
    <name evidence="7" type="ORF">PAPYR_2524</name>
</gene>
<dbReference type="Gene3D" id="3.90.79.10">
    <property type="entry name" value="Nucleoside Triphosphate Pyrophosphohydrolase"/>
    <property type="match status" value="1"/>
</dbReference>
<evidence type="ECO:0000256" key="1">
    <source>
        <dbReference type="ARBA" id="ARBA00001946"/>
    </source>
</evidence>
<keyword evidence="8" id="KW-1185">Reference proteome</keyword>
<evidence type="ECO:0000256" key="5">
    <source>
        <dbReference type="RuleBase" id="RU003476"/>
    </source>
</evidence>
<dbReference type="PANTHER" id="PTHR42904">
    <property type="entry name" value="NUDIX HYDROLASE, NUDC SUBFAMILY"/>
    <property type="match status" value="1"/>
</dbReference>
<dbReference type="EMBL" id="JAPMOS010000009">
    <property type="protein sequence ID" value="KAJ4461079.1"/>
    <property type="molecule type" value="Genomic_DNA"/>
</dbReference>
<keyword evidence="2" id="KW-0479">Metal-binding</keyword>